<keyword evidence="1" id="KW-0813">Transport</keyword>
<keyword evidence="4" id="KW-1185">Reference proteome</keyword>
<accession>A0AAW0RSV3</accession>
<feature type="region of interest" description="Disordered" evidence="2">
    <location>
        <begin position="1"/>
        <end position="50"/>
    </location>
</feature>
<keyword evidence="1" id="KW-0472">Membrane</keyword>
<dbReference type="Proteomes" id="UP001397290">
    <property type="component" value="Unassembled WGS sequence"/>
</dbReference>
<evidence type="ECO:0000256" key="1">
    <source>
        <dbReference type="RuleBase" id="RU363073"/>
    </source>
</evidence>
<sequence>MTESKASRDSAHLIIGSDPQPASEASNTEKTTAEERLEDTDALDSDNGSAGPNLHKKGALGFIQQQHIIPTTGNVMPTGKWEYIFFCIYYFSNNGAPIGGNGGALRQALTAQAFPDGIVHWGGQHLNGKSLSAFSYCCVPSNYSLTNHILSVNSFLLDITGILFAAQLVTLLTIGPYADYGNWRPWIMI</sequence>
<dbReference type="GO" id="GO:0006865">
    <property type="term" value="P:amino acid transport"/>
    <property type="evidence" value="ECO:0007669"/>
    <property type="project" value="UniProtKB-KW"/>
</dbReference>
<feature type="non-terminal residue" evidence="3">
    <location>
        <position position="189"/>
    </location>
</feature>
<dbReference type="Pfam" id="PF11700">
    <property type="entry name" value="ATG22"/>
    <property type="match status" value="1"/>
</dbReference>
<evidence type="ECO:0000313" key="4">
    <source>
        <dbReference type="Proteomes" id="UP001397290"/>
    </source>
</evidence>
<keyword evidence="1" id="KW-0029">Amino-acid transport</keyword>
<proteinExistence type="inferred from homology"/>
<organism evidence="3 4">
    <name type="scientific">Beauveria asiatica</name>
    <dbReference type="NCBI Taxonomy" id="1069075"/>
    <lineage>
        <taxon>Eukaryota</taxon>
        <taxon>Fungi</taxon>
        <taxon>Dikarya</taxon>
        <taxon>Ascomycota</taxon>
        <taxon>Pezizomycotina</taxon>
        <taxon>Sordariomycetes</taxon>
        <taxon>Hypocreomycetidae</taxon>
        <taxon>Hypocreales</taxon>
        <taxon>Cordycipitaceae</taxon>
        <taxon>Beauveria</taxon>
    </lineage>
</organism>
<dbReference type="EMBL" id="JAAHCF010000300">
    <property type="protein sequence ID" value="KAK8145322.1"/>
    <property type="molecule type" value="Genomic_DNA"/>
</dbReference>
<feature type="compositionally biased region" description="Basic and acidic residues" evidence="2">
    <location>
        <begin position="1"/>
        <end position="11"/>
    </location>
</feature>
<reference evidence="3 4" key="1">
    <citation type="submission" date="2020-02" db="EMBL/GenBank/DDBJ databases">
        <title>Comparative genomics of the hypocrealean fungal genus Beauvera.</title>
        <authorList>
            <person name="Showalter D.N."/>
            <person name="Bushley K.E."/>
            <person name="Rehner S.A."/>
        </authorList>
    </citation>
    <scope>NUCLEOTIDE SEQUENCE [LARGE SCALE GENOMIC DNA]</scope>
    <source>
        <strain evidence="3 4">ARSEF4384</strain>
    </source>
</reference>
<dbReference type="GO" id="GO:0005774">
    <property type="term" value="C:vacuolar membrane"/>
    <property type="evidence" value="ECO:0007669"/>
    <property type="project" value="UniProtKB-SubCell"/>
</dbReference>
<comment type="similarity">
    <text evidence="1">Belongs to the ATG22 family.</text>
</comment>
<keyword evidence="1" id="KW-1133">Transmembrane helix</keyword>
<comment type="caution">
    <text evidence="1">Lacks conserved residue(s) required for the propagation of feature annotation.</text>
</comment>
<dbReference type="InterPro" id="IPR024671">
    <property type="entry name" value="Atg22-like"/>
</dbReference>
<comment type="subcellular location">
    <subcellularLocation>
        <location evidence="1">Vacuole membrane</location>
        <topology evidence="1">Multi-pass membrane protein</topology>
    </subcellularLocation>
</comment>
<name>A0AAW0RSV3_9HYPO</name>
<feature type="transmembrane region" description="Helical" evidence="1">
    <location>
        <begin position="155"/>
        <end position="178"/>
    </location>
</feature>
<gene>
    <name evidence="3" type="ORF">G3M48_004625</name>
</gene>
<keyword evidence="1" id="KW-0812">Transmembrane</keyword>
<evidence type="ECO:0000313" key="3">
    <source>
        <dbReference type="EMBL" id="KAK8145322.1"/>
    </source>
</evidence>
<comment type="caution">
    <text evidence="3">The sequence shown here is derived from an EMBL/GenBank/DDBJ whole genome shotgun (WGS) entry which is preliminary data.</text>
</comment>
<dbReference type="GO" id="GO:0006914">
    <property type="term" value="P:autophagy"/>
    <property type="evidence" value="ECO:0007669"/>
    <property type="project" value="UniProtKB-KW"/>
</dbReference>
<keyword evidence="1" id="KW-0926">Vacuole</keyword>
<dbReference type="AlphaFoldDB" id="A0AAW0RSV3"/>
<evidence type="ECO:0000256" key="2">
    <source>
        <dbReference type="SAM" id="MobiDB-lite"/>
    </source>
</evidence>
<protein>
    <recommendedName>
        <fullName evidence="1">Autophagy-related protein</fullName>
    </recommendedName>
</protein>
<comment type="function">
    <text evidence="1">Vacuolar effluxer which mediate the efflux of amino acids resulting from autophagic degradation. The release of autophagic amino acids allows the maintenance of protein synthesis and viability during nitrogen starvation.</text>
</comment>
<keyword evidence="1" id="KW-0072">Autophagy</keyword>